<evidence type="ECO:0000313" key="3">
    <source>
        <dbReference type="WBParaSite" id="ACRNAN_Path_1233.g4816.t1"/>
    </source>
</evidence>
<organism evidence="2 3">
    <name type="scientific">Acrobeloides nanus</name>
    <dbReference type="NCBI Taxonomy" id="290746"/>
    <lineage>
        <taxon>Eukaryota</taxon>
        <taxon>Metazoa</taxon>
        <taxon>Ecdysozoa</taxon>
        <taxon>Nematoda</taxon>
        <taxon>Chromadorea</taxon>
        <taxon>Rhabditida</taxon>
        <taxon>Tylenchina</taxon>
        <taxon>Cephalobomorpha</taxon>
        <taxon>Cephaloboidea</taxon>
        <taxon>Cephalobidae</taxon>
        <taxon>Acrobeloides</taxon>
    </lineage>
</organism>
<reference evidence="3" key="1">
    <citation type="submission" date="2022-11" db="UniProtKB">
        <authorList>
            <consortium name="WormBaseParasite"/>
        </authorList>
    </citation>
    <scope>IDENTIFICATION</scope>
</reference>
<keyword evidence="1" id="KW-1133">Transmembrane helix</keyword>
<keyword evidence="1" id="KW-0812">Transmembrane</keyword>
<keyword evidence="1" id="KW-0472">Membrane</keyword>
<accession>A0A914BXM7</accession>
<feature type="transmembrane region" description="Helical" evidence="1">
    <location>
        <begin position="438"/>
        <end position="463"/>
    </location>
</feature>
<evidence type="ECO:0000313" key="2">
    <source>
        <dbReference type="Proteomes" id="UP000887540"/>
    </source>
</evidence>
<dbReference type="InterPro" id="IPR029213">
    <property type="entry name" value="Fusogen_EFF/AFF"/>
</dbReference>
<dbReference type="AlphaFoldDB" id="A0A914BXM7"/>
<dbReference type="WBParaSite" id="ACRNAN_Path_1233.g4816.t1">
    <property type="protein sequence ID" value="ACRNAN_Path_1233.g4816.t1"/>
    <property type="gene ID" value="ACRNAN_Path_1233.g4816"/>
</dbReference>
<dbReference type="Pfam" id="PF14884">
    <property type="entry name" value="EFF-AFF"/>
    <property type="match status" value="1"/>
</dbReference>
<dbReference type="PANTHER" id="PTHR37415">
    <property type="entry name" value="EFF-1A"/>
    <property type="match status" value="1"/>
</dbReference>
<dbReference type="GO" id="GO:0000768">
    <property type="term" value="P:syncytium formation by plasma membrane fusion"/>
    <property type="evidence" value="ECO:0007669"/>
    <property type="project" value="TreeGrafter"/>
</dbReference>
<keyword evidence="2" id="KW-1185">Reference proteome</keyword>
<dbReference type="Proteomes" id="UP000887540">
    <property type="component" value="Unplaced"/>
</dbReference>
<protein>
    <submittedName>
        <fullName evidence="3">Uncharacterized protein</fullName>
    </submittedName>
</protein>
<evidence type="ECO:0000256" key="1">
    <source>
        <dbReference type="SAM" id="Phobius"/>
    </source>
</evidence>
<dbReference type="Gene3D" id="2.60.98.60">
    <property type="entry name" value="Cell-cell fusogen EFF/AFF, domain 1"/>
    <property type="match status" value="1"/>
</dbReference>
<dbReference type="InterPro" id="IPR043076">
    <property type="entry name" value="Fusogen_EFF/AFF_dom3"/>
</dbReference>
<dbReference type="Gene3D" id="2.60.40.3980">
    <property type="entry name" value="Cell-cell fusogen EFF/AFF, domain 3"/>
    <property type="match status" value="1"/>
</dbReference>
<dbReference type="PANTHER" id="PTHR37415:SF1">
    <property type="entry name" value="CELL FUSION PROTEIN AFF-1"/>
    <property type="match status" value="1"/>
</dbReference>
<dbReference type="GO" id="GO:0044291">
    <property type="term" value="C:cell-cell contact zone"/>
    <property type="evidence" value="ECO:0007669"/>
    <property type="project" value="TreeGrafter"/>
</dbReference>
<proteinExistence type="predicted"/>
<sequence length="472" mass="54678">MYRQKYYIDCSSRPSESVVLCPTVIPFLSNTACSKRKSALCCTNTITPYQNWRFQAIQLQQPDTYVVLKYTVYQRVQEKWKKSFHVTKPLNLNQGLASLDLHGIGIDVGNDYKLLYFLLILEVPRAHRRLEPGIYFYQVVEGRDLKTLAQLRDGVALNDKLQSSLDKLGWFRFENNSWHVVKGQFNIEQAQHVRGEDCKKHKMFFNAEQFVLHVDGDEKEFSKFNLGKLVTEYPYIRAVEIQSRGVNVEHAEGAAMTLTLKTDDKFPPPIFVHHISQFKSFHGLIQLDEESNRFLNLTIESARGTLRGRIFKDESRDQHNEFPFDVRISDSLSYKNSDKIEKEYYYTNVPISFSINSKSYICLYPEGDPNKEQCEWLDYMPTPLKKYSNNHPWHNGKPEIIGDEEQGFVEYLKKILSTIDPRTCLSQNQDNSHPISCLVNLFIGLALALLLLGICTRCIIPLAKWSIFCAKK</sequence>
<name>A0A914BXM7_9BILA</name>